<dbReference type="InterPro" id="IPR027417">
    <property type="entry name" value="P-loop_NTPase"/>
</dbReference>
<dbReference type="AlphaFoldDB" id="A0ABD5SCQ0"/>
<keyword evidence="7" id="KW-0067">ATP-binding</keyword>
<evidence type="ECO:0000259" key="12">
    <source>
        <dbReference type="Pfam" id="PF13361"/>
    </source>
</evidence>
<dbReference type="GO" id="GO:0005524">
    <property type="term" value="F:ATP binding"/>
    <property type="evidence" value="ECO:0007669"/>
    <property type="project" value="UniProtKB-KW"/>
</dbReference>
<evidence type="ECO:0000256" key="6">
    <source>
        <dbReference type="ARBA" id="ARBA00022839"/>
    </source>
</evidence>
<gene>
    <name evidence="13" type="ORF">ACFQEU_14505</name>
</gene>
<evidence type="ECO:0000256" key="4">
    <source>
        <dbReference type="ARBA" id="ARBA00022801"/>
    </source>
</evidence>
<organism evidence="13 14">
    <name type="scientific">Halorubrum tibetense</name>
    <dbReference type="NCBI Taxonomy" id="175631"/>
    <lineage>
        <taxon>Archaea</taxon>
        <taxon>Methanobacteriati</taxon>
        <taxon>Methanobacteriota</taxon>
        <taxon>Stenosarchaea group</taxon>
        <taxon>Halobacteria</taxon>
        <taxon>Halobacteriales</taxon>
        <taxon>Haloferacaceae</taxon>
        <taxon>Halorubrum</taxon>
    </lineage>
</organism>
<dbReference type="GO" id="GO:0003677">
    <property type="term" value="F:DNA binding"/>
    <property type="evidence" value="ECO:0007669"/>
    <property type="project" value="UniProtKB-KW"/>
</dbReference>
<dbReference type="InterPro" id="IPR011604">
    <property type="entry name" value="PDDEXK-like_dom_sf"/>
</dbReference>
<evidence type="ECO:0000256" key="1">
    <source>
        <dbReference type="ARBA" id="ARBA00022722"/>
    </source>
</evidence>
<dbReference type="InterPro" id="IPR014017">
    <property type="entry name" value="DNA_helicase_UvrD-like_C"/>
</dbReference>
<keyword evidence="5" id="KW-0347">Helicase</keyword>
<evidence type="ECO:0000256" key="5">
    <source>
        <dbReference type="ARBA" id="ARBA00022806"/>
    </source>
</evidence>
<evidence type="ECO:0000256" key="2">
    <source>
        <dbReference type="ARBA" id="ARBA00022741"/>
    </source>
</evidence>
<feature type="region of interest" description="Disordered" evidence="10">
    <location>
        <begin position="261"/>
        <end position="285"/>
    </location>
</feature>
<dbReference type="SUPFAM" id="SSF52540">
    <property type="entry name" value="P-loop containing nucleoside triphosphate hydrolases"/>
    <property type="match status" value="1"/>
</dbReference>
<feature type="compositionally biased region" description="Gly residues" evidence="10">
    <location>
        <begin position="334"/>
        <end position="350"/>
    </location>
</feature>
<comment type="caution">
    <text evidence="13">The sequence shown here is derived from an EMBL/GenBank/DDBJ whole genome shotgun (WGS) entry which is preliminary data.</text>
</comment>
<dbReference type="RefSeq" id="WP_379783304.1">
    <property type="nucleotide sequence ID" value="NZ_JBHSWW010000323.1"/>
</dbReference>
<keyword evidence="6 13" id="KW-0269">Exonuclease</keyword>
<dbReference type="GO" id="GO:0004527">
    <property type="term" value="F:exonuclease activity"/>
    <property type="evidence" value="ECO:0007669"/>
    <property type="project" value="UniProtKB-KW"/>
</dbReference>
<dbReference type="EMBL" id="JBHSWW010000323">
    <property type="protein sequence ID" value="MFC6754658.1"/>
    <property type="molecule type" value="Genomic_DNA"/>
</dbReference>
<dbReference type="PANTHER" id="PTHR11070">
    <property type="entry name" value="UVRD / RECB / PCRA DNA HELICASE FAMILY MEMBER"/>
    <property type="match status" value="1"/>
</dbReference>
<evidence type="ECO:0000259" key="11">
    <source>
        <dbReference type="Pfam" id="PF12705"/>
    </source>
</evidence>
<dbReference type="GO" id="GO:0004386">
    <property type="term" value="F:helicase activity"/>
    <property type="evidence" value="ECO:0007669"/>
    <property type="project" value="UniProtKB-KW"/>
</dbReference>
<dbReference type="Gene3D" id="3.90.320.10">
    <property type="match status" value="1"/>
</dbReference>
<proteinExistence type="predicted"/>
<keyword evidence="2" id="KW-0547">Nucleotide-binding</keyword>
<dbReference type="PANTHER" id="PTHR11070:SF17">
    <property type="entry name" value="DNA HELICASE IV"/>
    <property type="match status" value="1"/>
</dbReference>
<keyword evidence="1" id="KW-0540">Nuclease</keyword>
<evidence type="ECO:0000256" key="3">
    <source>
        <dbReference type="ARBA" id="ARBA00022763"/>
    </source>
</evidence>
<keyword evidence="9" id="KW-0234">DNA repair</keyword>
<dbReference type="InterPro" id="IPR011335">
    <property type="entry name" value="Restrct_endonuc-II-like"/>
</dbReference>
<evidence type="ECO:0000256" key="7">
    <source>
        <dbReference type="ARBA" id="ARBA00022840"/>
    </source>
</evidence>
<protein>
    <submittedName>
        <fullName evidence="13">3'-5' exonuclease</fullName>
    </submittedName>
</protein>
<dbReference type="Proteomes" id="UP001596442">
    <property type="component" value="Unassembled WGS sequence"/>
</dbReference>
<dbReference type="GO" id="GO:0006281">
    <property type="term" value="P:DNA repair"/>
    <property type="evidence" value="ECO:0007669"/>
    <property type="project" value="UniProtKB-KW"/>
</dbReference>
<evidence type="ECO:0000256" key="8">
    <source>
        <dbReference type="ARBA" id="ARBA00023125"/>
    </source>
</evidence>
<feature type="region of interest" description="Disordered" evidence="10">
    <location>
        <begin position="192"/>
        <end position="211"/>
    </location>
</feature>
<feature type="region of interest" description="Disordered" evidence="10">
    <location>
        <begin position="308"/>
        <end position="356"/>
    </location>
</feature>
<keyword evidence="14" id="KW-1185">Reference proteome</keyword>
<feature type="domain" description="UvrD-like helicase C-terminal" evidence="12">
    <location>
        <begin position="35"/>
        <end position="189"/>
    </location>
</feature>
<dbReference type="Gene3D" id="3.40.50.300">
    <property type="entry name" value="P-loop containing nucleotide triphosphate hydrolases"/>
    <property type="match status" value="1"/>
</dbReference>
<dbReference type="Pfam" id="PF13361">
    <property type="entry name" value="UvrD_C"/>
    <property type="match status" value="1"/>
</dbReference>
<evidence type="ECO:0000256" key="9">
    <source>
        <dbReference type="ARBA" id="ARBA00023204"/>
    </source>
</evidence>
<keyword evidence="3" id="KW-0227">DNA damage</keyword>
<dbReference type="SUPFAM" id="SSF52980">
    <property type="entry name" value="Restriction endonuclease-like"/>
    <property type="match status" value="1"/>
</dbReference>
<name>A0ABD5SCQ0_9EURY</name>
<dbReference type="InterPro" id="IPR000212">
    <property type="entry name" value="DNA_helicase_UvrD/REP"/>
</dbReference>
<evidence type="ECO:0000256" key="10">
    <source>
        <dbReference type="SAM" id="MobiDB-lite"/>
    </source>
</evidence>
<feature type="domain" description="PD-(D/E)XK endonuclease-like" evidence="11">
    <location>
        <begin position="356"/>
        <end position="517"/>
    </location>
</feature>
<evidence type="ECO:0000313" key="14">
    <source>
        <dbReference type="Proteomes" id="UP001596442"/>
    </source>
</evidence>
<feature type="compositionally biased region" description="Basic and acidic residues" evidence="10">
    <location>
        <begin position="263"/>
        <end position="274"/>
    </location>
</feature>
<accession>A0ABD5SCQ0</accession>
<reference evidence="13 14" key="1">
    <citation type="journal article" date="2019" name="Int. J. Syst. Evol. Microbiol.">
        <title>The Global Catalogue of Microorganisms (GCM) 10K type strain sequencing project: providing services to taxonomists for standard genome sequencing and annotation.</title>
        <authorList>
            <consortium name="The Broad Institute Genomics Platform"/>
            <consortium name="The Broad Institute Genome Sequencing Center for Infectious Disease"/>
            <person name="Wu L."/>
            <person name="Ma J."/>
        </authorList>
    </citation>
    <scope>NUCLEOTIDE SEQUENCE [LARGE SCALE GENOMIC DNA]</scope>
    <source>
        <strain evidence="13 14">CGMCC 1.3239</strain>
    </source>
</reference>
<sequence length="554" mass="61066">ETPGMRVDGWAALADRILAETGYLTAIAADERGTAAVANVDEFRDKLRELDDSGVPTLDRVAARLSERASRGRSEAEANDVTGATGVRIMTVHEAKGQEYPVVVVPGLGKRFNDRARLGNGSVEFERVPIDGDRRPVLGLNVPTPDRTGTESTLMRTVARDRRRAEERAEEKRVLYVACTRAEDHLVLTGRHPADEDHETGVAPPDPTDPASYRDWLQPALFGTDDDAVENWRTLETAGRFTATLPYAVDGDTEHGTITVRLPSRDERYNHDPEPQPASTTRSRYGYERPWEFVLSASDLSRVPDGTAELRTNEGIRQVTASSVARDPDTDSEIGGGSVERGGDPAGGGEPAEDGREVPAAIYGHAVHRLCETRPPAEKRRRVIEGAIREQHDRASDHGDDEYPESAYDAIAAEADAAIGYLTDLHADLDVEHTHDEYYIELDVDTGTVRGFIDHLVVTPDTYHVVDYKTDRNARGVTAAEFIEERAAHHRPQLWAYAAALARQDPTRDVIATLYFTDVEAAYTWDDDDLSTVFTDTVRELRSLLAGTPVRVVP</sequence>
<keyword evidence="4" id="KW-0378">Hydrolase</keyword>
<keyword evidence="8" id="KW-0238">DNA-binding</keyword>
<evidence type="ECO:0000313" key="13">
    <source>
        <dbReference type="EMBL" id="MFC6754658.1"/>
    </source>
</evidence>
<feature type="non-terminal residue" evidence="13">
    <location>
        <position position="1"/>
    </location>
</feature>
<dbReference type="InterPro" id="IPR038726">
    <property type="entry name" value="PDDEXK_AddAB-type"/>
</dbReference>
<dbReference type="Pfam" id="PF12705">
    <property type="entry name" value="PDDEXK_1"/>
    <property type="match status" value="1"/>
</dbReference>